<gene>
    <name evidence="1" type="ORF">SDC9_65588</name>
</gene>
<sequence>MLLRPQLLEGEGLPRLQIGKRRLLDGGFLVAPFLINSGKARKFKGSVGGPEDTIRRGYFDGYAVIDGRSHLAGEKAAPDQLVEAELIAG</sequence>
<protein>
    <submittedName>
        <fullName evidence="1">Uncharacterized protein</fullName>
    </submittedName>
</protein>
<comment type="caution">
    <text evidence="1">The sequence shown here is derived from an EMBL/GenBank/DDBJ whole genome shotgun (WGS) entry which is preliminary data.</text>
</comment>
<accession>A0A644XSE5</accession>
<reference evidence="1" key="1">
    <citation type="submission" date="2019-08" db="EMBL/GenBank/DDBJ databases">
        <authorList>
            <person name="Kucharzyk K."/>
            <person name="Murdoch R.W."/>
            <person name="Higgins S."/>
            <person name="Loffler F."/>
        </authorList>
    </citation>
    <scope>NUCLEOTIDE SEQUENCE</scope>
</reference>
<dbReference type="EMBL" id="VSSQ01003124">
    <property type="protein sequence ID" value="MPM19170.1"/>
    <property type="molecule type" value="Genomic_DNA"/>
</dbReference>
<organism evidence="1">
    <name type="scientific">bioreactor metagenome</name>
    <dbReference type="NCBI Taxonomy" id="1076179"/>
    <lineage>
        <taxon>unclassified sequences</taxon>
        <taxon>metagenomes</taxon>
        <taxon>ecological metagenomes</taxon>
    </lineage>
</organism>
<evidence type="ECO:0000313" key="1">
    <source>
        <dbReference type="EMBL" id="MPM19170.1"/>
    </source>
</evidence>
<dbReference type="AlphaFoldDB" id="A0A644XSE5"/>
<proteinExistence type="predicted"/>
<name>A0A644XSE5_9ZZZZ</name>